<keyword evidence="5" id="KW-0808">Transferase</keyword>
<dbReference type="Proteomes" id="UP000515154">
    <property type="component" value="Linkage group LG5"/>
</dbReference>
<dbReference type="SUPFAM" id="SSF56112">
    <property type="entry name" value="Protein kinase-like (PK-like)"/>
    <property type="match status" value="1"/>
</dbReference>
<evidence type="ECO:0000313" key="15">
    <source>
        <dbReference type="Proteomes" id="UP000515154"/>
    </source>
</evidence>
<evidence type="ECO:0000313" key="16">
    <source>
        <dbReference type="RefSeq" id="XP_036358779.1"/>
    </source>
</evidence>
<dbReference type="EC" id="2.7.11.17" evidence="2"/>
<dbReference type="PROSITE" id="PS50011">
    <property type="entry name" value="PROTEIN_KINASE_DOM"/>
    <property type="match status" value="1"/>
</dbReference>
<sequence length="626" mass="70906">MATTASLSKFNEIYELKEELGKGAFSIVRRCVQKSTGLEFAAKIINTKKLSARDHQKLEREARICRLLKHPNIVRLHDSIQDEGFHYLVFDLVTGGELFEDIVAREFYSEADASHCMQQILESVNYCHHHGIVHRDLKPENLLLASKAKGAAVKLADFGLAIEVNGDQQGWFGFAGTPGYLSPEVLRKDPYGKPVDIWACGVILYILLVGYPPFWDEDQHRLYAQIKAGAYDYPSPEWDTVTPEAKNLINSMLTVNPAKRITASEALKHPWICQRERVAAAVHRQETVDCLKKFNARRKLKGVILTTMLATRNFSINKDSSESSLEDLNEQRTLDKYGEDQAPARPQPSAPPLNYSDTASTPSPSLVSRPHRRAPMRAKPIDLPEESPTFHTTPPYQPEQTSKKTGMNKLHRPFEVPVFNDRGIGLPKLQPVTMVAKPNAQFSPHRFKTSSDVQITNYASNLPFLRSTPSHSKLGFKDLHELQPQYSYDQMKYFPGGQNQRQHYMQSPQYSPVNPKTRFEQFYDRSSEYAVLHSVPMPQPASIYGSISMPSLCDIDPLVPVSYVRDPRYAHTQSHFLNRKHNTHLAPGCNQMSASDYNLHNISDNVGFENLFSTPMYGAPQAHRRF</sequence>
<dbReference type="Gene3D" id="6.10.140.620">
    <property type="match status" value="1"/>
</dbReference>
<evidence type="ECO:0000256" key="4">
    <source>
        <dbReference type="ARBA" id="ARBA00022553"/>
    </source>
</evidence>
<proteinExistence type="inferred from homology"/>
<evidence type="ECO:0000256" key="12">
    <source>
        <dbReference type="PROSITE-ProRule" id="PRU10141"/>
    </source>
</evidence>
<keyword evidence="4" id="KW-0597">Phosphoprotein</keyword>
<keyword evidence="15" id="KW-1185">Reference proteome</keyword>
<dbReference type="InterPro" id="IPR000719">
    <property type="entry name" value="Prot_kinase_dom"/>
</dbReference>
<dbReference type="AlphaFoldDB" id="A0A7E6ETW6"/>
<gene>
    <name evidence="16" type="primary">LOC115212079</name>
</gene>
<organism evidence="15 16">
    <name type="scientific">Octopus sinensis</name>
    <name type="common">East Asian common octopus</name>
    <dbReference type="NCBI Taxonomy" id="2607531"/>
    <lineage>
        <taxon>Eukaryota</taxon>
        <taxon>Metazoa</taxon>
        <taxon>Spiralia</taxon>
        <taxon>Lophotrochozoa</taxon>
        <taxon>Mollusca</taxon>
        <taxon>Cephalopoda</taxon>
        <taxon>Coleoidea</taxon>
        <taxon>Octopodiformes</taxon>
        <taxon>Octopoda</taxon>
        <taxon>Incirrata</taxon>
        <taxon>Octopodidae</taxon>
        <taxon>Octopus</taxon>
    </lineage>
</organism>
<dbReference type="PROSITE" id="PS00108">
    <property type="entry name" value="PROTEIN_KINASE_ST"/>
    <property type="match status" value="1"/>
</dbReference>
<evidence type="ECO:0000256" key="13">
    <source>
        <dbReference type="SAM" id="MobiDB-lite"/>
    </source>
</evidence>
<feature type="domain" description="Protein kinase" evidence="14">
    <location>
        <begin position="14"/>
        <end position="272"/>
    </location>
</feature>
<evidence type="ECO:0000256" key="1">
    <source>
        <dbReference type="ARBA" id="ARBA00005354"/>
    </source>
</evidence>
<comment type="catalytic activity">
    <reaction evidence="11">
        <text>L-seryl-[protein] + ATP = O-phospho-L-seryl-[protein] + ADP + H(+)</text>
        <dbReference type="Rhea" id="RHEA:17989"/>
        <dbReference type="Rhea" id="RHEA-COMP:9863"/>
        <dbReference type="Rhea" id="RHEA-COMP:11604"/>
        <dbReference type="ChEBI" id="CHEBI:15378"/>
        <dbReference type="ChEBI" id="CHEBI:29999"/>
        <dbReference type="ChEBI" id="CHEBI:30616"/>
        <dbReference type="ChEBI" id="CHEBI:83421"/>
        <dbReference type="ChEBI" id="CHEBI:456216"/>
        <dbReference type="EC" id="2.7.11.17"/>
    </reaction>
</comment>
<feature type="region of interest" description="Disordered" evidence="13">
    <location>
        <begin position="337"/>
        <end position="405"/>
    </location>
</feature>
<comment type="catalytic activity">
    <reaction evidence="10">
        <text>L-threonyl-[protein] + ATP = O-phospho-L-threonyl-[protein] + ADP + H(+)</text>
        <dbReference type="Rhea" id="RHEA:46608"/>
        <dbReference type="Rhea" id="RHEA-COMP:11060"/>
        <dbReference type="Rhea" id="RHEA-COMP:11605"/>
        <dbReference type="ChEBI" id="CHEBI:15378"/>
        <dbReference type="ChEBI" id="CHEBI:30013"/>
        <dbReference type="ChEBI" id="CHEBI:30616"/>
        <dbReference type="ChEBI" id="CHEBI:61977"/>
        <dbReference type="ChEBI" id="CHEBI:456216"/>
        <dbReference type="EC" id="2.7.11.17"/>
    </reaction>
</comment>
<evidence type="ECO:0000256" key="3">
    <source>
        <dbReference type="ARBA" id="ARBA00022527"/>
    </source>
</evidence>
<evidence type="ECO:0000256" key="2">
    <source>
        <dbReference type="ARBA" id="ARBA00012434"/>
    </source>
</evidence>
<dbReference type="RefSeq" id="XP_036358779.1">
    <property type="nucleotide sequence ID" value="XM_036502886.1"/>
</dbReference>
<dbReference type="GO" id="GO:0005524">
    <property type="term" value="F:ATP binding"/>
    <property type="evidence" value="ECO:0007669"/>
    <property type="project" value="UniProtKB-UniRule"/>
</dbReference>
<reference evidence="16" key="1">
    <citation type="submission" date="2025-08" db="UniProtKB">
        <authorList>
            <consortium name="RefSeq"/>
        </authorList>
    </citation>
    <scope>IDENTIFICATION</scope>
</reference>
<name>A0A7E6ETW6_9MOLL</name>
<dbReference type="FunFam" id="1.10.510.10:FF:000001">
    <property type="entry name" value="Calcium/calmodulin-dependent protein kinase type II subunit delta"/>
    <property type="match status" value="1"/>
</dbReference>
<dbReference type="PROSITE" id="PS00107">
    <property type="entry name" value="PROTEIN_KINASE_ATP"/>
    <property type="match status" value="1"/>
</dbReference>
<dbReference type="GO" id="GO:0004683">
    <property type="term" value="F:calcium/calmodulin-dependent protein kinase activity"/>
    <property type="evidence" value="ECO:0007669"/>
    <property type="project" value="UniProtKB-EC"/>
</dbReference>
<keyword evidence="6 12" id="KW-0547">Nucleotide-binding</keyword>
<dbReference type="InterPro" id="IPR011009">
    <property type="entry name" value="Kinase-like_dom_sf"/>
</dbReference>
<dbReference type="Pfam" id="PF00069">
    <property type="entry name" value="Pkinase"/>
    <property type="match status" value="1"/>
</dbReference>
<evidence type="ECO:0000256" key="5">
    <source>
        <dbReference type="ARBA" id="ARBA00022679"/>
    </source>
</evidence>
<protein>
    <recommendedName>
        <fullName evidence="2">calcium/calmodulin-dependent protein kinase</fullName>
        <ecNumber evidence="2">2.7.11.17</ecNumber>
    </recommendedName>
</protein>
<evidence type="ECO:0000259" key="14">
    <source>
        <dbReference type="PROSITE" id="PS50011"/>
    </source>
</evidence>
<keyword evidence="8 12" id="KW-0067">ATP-binding</keyword>
<dbReference type="InterPro" id="IPR008271">
    <property type="entry name" value="Ser/Thr_kinase_AS"/>
</dbReference>
<evidence type="ECO:0000256" key="10">
    <source>
        <dbReference type="ARBA" id="ARBA00047307"/>
    </source>
</evidence>
<dbReference type="SMART" id="SM00220">
    <property type="entry name" value="S_TKc"/>
    <property type="match status" value="1"/>
</dbReference>
<dbReference type="InterPro" id="IPR017441">
    <property type="entry name" value="Protein_kinase_ATP_BS"/>
</dbReference>
<evidence type="ECO:0000256" key="9">
    <source>
        <dbReference type="ARBA" id="ARBA00022860"/>
    </source>
</evidence>
<feature type="compositionally biased region" description="Polar residues" evidence="13">
    <location>
        <begin position="389"/>
        <end position="405"/>
    </location>
</feature>
<dbReference type="Gene3D" id="1.10.510.10">
    <property type="entry name" value="Transferase(Phosphotransferase) domain 1"/>
    <property type="match status" value="1"/>
</dbReference>
<evidence type="ECO:0000256" key="11">
    <source>
        <dbReference type="ARBA" id="ARBA00047430"/>
    </source>
</evidence>
<dbReference type="PANTHER" id="PTHR24347">
    <property type="entry name" value="SERINE/THREONINE-PROTEIN KINASE"/>
    <property type="match status" value="1"/>
</dbReference>
<comment type="similarity">
    <text evidence="1">Belongs to the protein kinase superfamily. CAMK Ser/Thr protein kinase family. CaMK subfamily.</text>
</comment>
<evidence type="ECO:0000256" key="7">
    <source>
        <dbReference type="ARBA" id="ARBA00022777"/>
    </source>
</evidence>
<dbReference type="GO" id="GO:0005516">
    <property type="term" value="F:calmodulin binding"/>
    <property type="evidence" value="ECO:0007669"/>
    <property type="project" value="UniProtKB-KW"/>
</dbReference>
<evidence type="ECO:0000256" key="6">
    <source>
        <dbReference type="ARBA" id="ARBA00022741"/>
    </source>
</evidence>
<dbReference type="FunFam" id="3.30.200.20:FF:000002">
    <property type="entry name" value="Calcium/calmodulin-dependent protein kinase type II subunit delta isoform 2"/>
    <property type="match status" value="1"/>
</dbReference>
<keyword evidence="7 16" id="KW-0418">Kinase</keyword>
<dbReference type="CDD" id="cd14086">
    <property type="entry name" value="STKc_CaMKII"/>
    <property type="match status" value="1"/>
</dbReference>
<evidence type="ECO:0000256" key="8">
    <source>
        <dbReference type="ARBA" id="ARBA00022840"/>
    </source>
</evidence>
<dbReference type="Gene3D" id="3.30.200.20">
    <property type="entry name" value="Phosphorylase Kinase, domain 1"/>
    <property type="match status" value="1"/>
</dbReference>
<accession>A0A7E6ETW6</accession>
<keyword evidence="3" id="KW-0723">Serine/threonine-protein kinase</keyword>
<feature type="compositionally biased region" description="Polar residues" evidence="13">
    <location>
        <begin position="355"/>
        <end position="366"/>
    </location>
</feature>
<keyword evidence="9" id="KW-0112">Calmodulin-binding</keyword>
<feature type="binding site" evidence="12">
    <location>
        <position position="43"/>
    </location>
    <ligand>
        <name>ATP</name>
        <dbReference type="ChEBI" id="CHEBI:30616"/>
    </ligand>
</feature>